<dbReference type="Pfam" id="PF13508">
    <property type="entry name" value="Acetyltransf_7"/>
    <property type="match status" value="1"/>
</dbReference>
<dbReference type="AlphaFoldDB" id="A0A2N1PKG0"/>
<accession>A0A2N1PKG0</accession>
<dbReference type="PANTHER" id="PTHR43233:SF1">
    <property type="entry name" value="FAMILY N-ACETYLTRANSFERASE, PUTATIVE (AFU_ORTHOLOGUE AFUA_6G03350)-RELATED"/>
    <property type="match status" value="1"/>
</dbReference>
<evidence type="ECO:0000313" key="3">
    <source>
        <dbReference type="Proteomes" id="UP000233256"/>
    </source>
</evidence>
<protein>
    <submittedName>
        <fullName evidence="2">N-acetyltransferase</fullName>
    </submittedName>
</protein>
<dbReference type="InterPro" id="IPR053144">
    <property type="entry name" value="Acetyltransferase_Butenolide"/>
</dbReference>
<dbReference type="PANTHER" id="PTHR43233">
    <property type="entry name" value="FAMILY N-ACETYLTRANSFERASE, PUTATIVE (AFU_ORTHOLOGUE AFUA_6G03350)-RELATED"/>
    <property type="match status" value="1"/>
</dbReference>
<dbReference type="SUPFAM" id="SSF55729">
    <property type="entry name" value="Acyl-CoA N-acyltransferases (Nat)"/>
    <property type="match status" value="1"/>
</dbReference>
<dbReference type="PROSITE" id="PS51186">
    <property type="entry name" value="GNAT"/>
    <property type="match status" value="1"/>
</dbReference>
<reference evidence="2 3" key="1">
    <citation type="journal article" date="2017" name="ISME J.">
        <title>Potential for microbial H2 and metal transformations associated with novel bacteria and archaea in deep terrestrial subsurface sediments.</title>
        <authorList>
            <person name="Hernsdorf A.W."/>
            <person name="Amano Y."/>
            <person name="Miyakawa K."/>
            <person name="Ise K."/>
            <person name="Suzuki Y."/>
            <person name="Anantharaman K."/>
            <person name="Probst A."/>
            <person name="Burstein D."/>
            <person name="Thomas B.C."/>
            <person name="Banfield J.F."/>
        </authorList>
    </citation>
    <scope>NUCLEOTIDE SEQUENCE [LARGE SCALE GENOMIC DNA]</scope>
    <source>
        <strain evidence="2">HGW-Wallbacteria-1</strain>
    </source>
</reference>
<sequence length="165" mass="18164">MNYGKADMDFQNRGAENLREVYTFHFLTPAGNGDRSLAIQLFSLYLSAGWVTPDDDSDLFWIDRVVAGSLLFAVAIHNDRVIGMGRAISDGNSDAYIQDVTVLPDHRGRGIGAAIVKMISARLVSQGIEWIGLVAAPGAELFYSKLGFRPLEGHVPMKLDIDFFK</sequence>
<evidence type="ECO:0000313" key="2">
    <source>
        <dbReference type="EMBL" id="PKK88838.1"/>
    </source>
</evidence>
<feature type="domain" description="N-acetyltransferase" evidence="1">
    <location>
        <begin position="22"/>
        <end position="162"/>
    </location>
</feature>
<proteinExistence type="predicted"/>
<dbReference type="Gene3D" id="3.40.630.30">
    <property type="match status" value="1"/>
</dbReference>
<gene>
    <name evidence="2" type="ORF">CVV64_16985</name>
</gene>
<dbReference type="GO" id="GO:0016747">
    <property type="term" value="F:acyltransferase activity, transferring groups other than amino-acyl groups"/>
    <property type="evidence" value="ECO:0007669"/>
    <property type="project" value="InterPro"/>
</dbReference>
<dbReference type="EMBL" id="PGXC01000033">
    <property type="protein sequence ID" value="PKK88838.1"/>
    <property type="molecule type" value="Genomic_DNA"/>
</dbReference>
<evidence type="ECO:0000259" key="1">
    <source>
        <dbReference type="PROSITE" id="PS51186"/>
    </source>
</evidence>
<organism evidence="2 3">
    <name type="scientific">Candidatus Wallbacteria bacterium HGW-Wallbacteria-1</name>
    <dbReference type="NCBI Taxonomy" id="2013854"/>
    <lineage>
        <taxon>Bacteria</taxon>
        <taxon>Candidatus Walliibacteriota</taxon>
    </lineage>
</organism>
<dbReference type="CDD" id="cd04301">
    <property type="entry name" value="NAT_SF"/>
    <property type="match status" value="1"/>
</dbReference>
<comment type="caution">
    <text evidence="2">The sequence shown here is derived from an EMBL/GenBank/DDBJ whole genome shotgun (WGS) entry which is preliminary data.</text>
</comment>
<dbReference type="InterPro" id="IPR016181">
    <property type="entry name" value="Acyl_CoA_acyltransferase"/>
</dbReference>
<dbReference type="InterPro" id="IPR000182">
    <property type="entry name" value="GNAT_dom"/>
</dbReference>
<keyword evidence="2" id="KW-0808">Transferase</keyword>
<name>A0A2N1PKG0_9BACT</name>
<dbReference type="Proteomes" id="UP000233256">
    <property type="component" value="Unassembled WGS sequence"/>
</dbReference>